<organism evidence="2 3">
    <name type="scientific">Wickerhamomyces ciferrii (strain ATCC 14091 / BCRC 22168 / CBS 111 / JCM 3599 / NBRC 0793 / NRRL Y-1031 F-60-10)</name>
    <name type="common">Yeast</name>
    <name type="synonym">Pichia ciferrii</name>
    <dbReference type="NCBI Taxonomy" id="1206466"/>
    <lineage>
        <taxon>Eukaryota</taxon>
        <taxon>Fungi</taxon>
        <taxon>Dikarya</taxon>
        <taxon>Ascomycota</taxon>
        <taxon>Saccharomycotina</taxon>
        <taxon>Saccharomycetes</taxon>
        <taxon>Phaffomycetales</taxon>
        <taxon>Wickerhamomycetaceae</taxon>
        <taxon>Wickerhamomyces</taxon>
    </lineage>
</organism>
<evidence type="ECO:0000256" key="1">
    <source>
        <dbReference type="SAM" id="MobiDB-lite"/>
    </source>
</evidence>
<accession>K0KBF9</accession>
<feature type="region of interest" description="Disordered" evidence="1">
    <location>
        <begin position="170"/>
        <end position="222"/>
    </location>
</feature>
<sequence>MHRSSSHIGSLQDYKPKSLWKSMLSKDGQNENNKSRGIIRSQSTVAHKSKRSSMIISEPSSIRNSGLKRLSLIPSSTDSSFDSENIDPKEKEFYQSLNLPTSATSSKFSNRHRSMYFGSTNSDMDDIDSLDFGSKSPISSNFINMNEDKEPDMLSSALEDYKIFTTTKKSTNSSTLTSANPTPTNLTFEESELNSSNLNNNDDDENSHETRETRMSSLPSFTSTNTMESEISVLHVSNSLWIGSTITDYDLDDEDKFMDKDQIDYFEGFNPENIFDDEKIESTNRTSLIFI</sequence>
<dbReference type="EMBL" id="CAIF01000041">
    <property type="protein sequence ID" value="CCH42355.1"/>
    <property type="molecule type" value="Genomic_DNA"/>
</dbReference>
<dbReference type="AlphaFoldDB" id="K0KBF9"/>
<feature type="compositionally biased region" description="Polar residues" evidence="1">
    <location>
        <begin position="40"/>
        <end position="60"/>
    </location>
</feature>
<evidence type="ECO:0000313" key="2">
    <source>
        <dbReference type="EMBL" id="CCH42355.1"/>
    </source>
</evidence>
<evidence type="ECO:0000313" key="3">
    <source>
        <dbReference type="Proteomes" id="UP000009328"/>
    </source>
</evidence>
<keyword evidence="3" id="KW-1185">Reference proteome</keyword>
<name>K0KBF9_WICCF</name>
<comment type="caution">
    <text evidence="2">The sequence shown here is derived from an EMBL/GenBank/DDBJ whole genome shotgun (WGS) entry which is preliminary data.</text>
</comment>
<feature type="compositionally biased region" description="Low complexity" evidence="1">
    <location>
        <begin position="170"/>
        <end position="200"/>
    </location>
</feature>
<proteinExistence type="predicted"/>
<reference evidence="2 3" key="1">
    <citation type="journal article" date="2012" name="Eukaryot. Cell">
        <title>Draft genome sequence of Wickerhamomyces ciferrii NRRL Y-1031 F-60-10.</title>
        <authorList>
            <person name="Schneider J."/>
            <person name="Andrea H."/>
            <person name="Blom J."/>
            <person name="Jaenicke S."/>
            <person name="Ruckert C."/>
            <person name="Schorsch C."/>
            <person name="Szczepanowski R."/>
            <person name="Farwick M."/>
            <person name="Goesmann A."/>
            <person name="Puhler A."/>
            <person name="Schaffer S."/>
            <person name="Tauch A."/>
            <person name="Kohler T."/>
            <person name="Brinkrolf K."/>
        </authorList>
    </citation>
    <scope>NUCLEOTIDE SEQUENCE [LARGE SCALE GENOMIC DNA]</scope>
    <source>
        <strain evidence="3">ATCC 14091 / BCRC 22168 / CBS 111 / JCM 3599 / NBRC 0793 / NRRL Y-1031 F-60-10</strain>
    </source>
</reference>
<dbReference type="Proteomes" id="UP000009328">
    <property type="component" value="Unassembled WGS sequence"/>
</dbReference>
<feature type="region of interest" description="Disordered" evidence="1">
    <location>
        <begin position="20"/>
        <end position="60"/>
    </location>
</feature>
<dbReference type="HOGENOM" id="CLU_957142_0_0_1"/>
<gene>
    <name evidence="2" type="ORF">BN7_1900</name>
</gene>
<dbReference type="InParanoid" id="K0KBF9"/>
<protein>
    <submittedName>
        <fullName evidence="2">Autophagy-related protein</fullName>
    </submittedName>
</protein>